<dbReference type="InterPro" id="IPR001789">
    <property type="entry name" value="Sig_transdc_resp-reg_receiver"/>
</dbReference>
<feature type="transmembrane region" description="Helical" evidence="10">
    <location>
        <begin position="20"/>
        <end position="42"/>
    </location>
</feature>
<dbReference type="InterPro" id="IPR035965">
    <property type="entry name" value="PAS-like_dom_sf"/>
</dbReference>
<dbReference type="AlphaFoldDB" id="A0A0D2J9G1"/>
<dbReference type="PROSITE" id="PS50113">
    <property type="entry name" value="PAC"/>
    <property type="match status" value="1"/>
</dbReference>
<accession>A0A0D2J9G1</accession>
<protein>
    <recommendedName>
        <fullName evidence="2">histidine kinase</fullName>
        <ecNumber evidence="2">2.7.13.3</ecNumber>
    </recommendedName>
</protein>
<proteinExistence type="predicted"/>
<keyword evidence="10" id="KW-1133">Transmembrane helix</keyword>
<dbReference type="PROSITE" id="PS50109">
    <property type="entry name" value="HIS_KIN"/>
    <property type="match status" value="1"/>
</dbReference>
<dbReference type="Gene3D" id="3.30.450.40">
    <property type="match status" value="1"/>
</dbReference>
<dbReference type="InterPro" id="IPR003661">
    <property type="entry name" value="HisK_dim/P_dom"/>
</dbReference>
<dbReference type="InterPro" id="IPR036097">
    <property type="entry name" value="HisK_dim/P_sf"/>
</dbReference>
<dbReference type="SUPFAM" id="SSF55785">
    <property type="entry name" value="PYP-like sensor domain (PAS domain)"/>
    <property type="match status" value="1"/>
</dbReference>
<feature type="domain" description="Response regulatory" evidence="12">
    <location>
        <begin position="951"/>
        <end position="1067"/>
    </location>
</feature>
<keyword evidence="3 9" id="KW-0597">Phosphoprotein</keyword>
<dbReference type="Gene3D" id="3.30.565.10">
    <property type="entry name" value="Histidine kinase-like ATPase, C-terminal domain"/>
    <property type="match status" value="1"/>
</dbReference>
<dbReference type="InterPro" id="IPR003594">
    <property type="entry name" value="HATPase_dom"/>
</dbReference>
<dbReference type="Pfam" id="PF00072">
    <property type="entry name" value="Response_reg"/>
    <property type="match status" value="1"/>
</dbReference>
<keyword evidence="8" id="KW-0902">Two-component regulatory system</keyword>
<dbReference type="InterPro" id="IPR013656">
    <property type="entry name" value="PAS_4"/>
</dbReference>
<dbReference type="PATRIC" id="fig|1429043.3.peg.1374"/>
<evidence type="ECO:0000259" key="12">
    <source>
        <dbReference type="PROSITE" id="PS50110"/>
    </source>
</evidence>
<dbReference type="PANTHER" id="PTHR43065">
    <property type="entry name" value="SENSOR HISTIDINE KINASE"/>
    <property type="match status" value="1"/>
</dbReference>
<dbReference type="InterPro" id="IPR036890">
    <property type="entry name" value="HATPase_C_sf"/>
</dbReference>
<dbReference type="PANTHER" id="PTHR43065:SF46">
    <property type="entry name" value="C4-DICARBOXYLATE TRANSPORT SENSOR PROTEIN DCTB"/>
    <property type="match status" value="1"/>
</dbReference>
<feature type="transmembrane region" description="Helical" evidence="10">
    <location>
        <begin position="349"/>
        <end position="372"/>
    </location>
</feature>
<keyword evidence="4" id="KW-0808">Transferase</keyword>
<dbReference type="SUPFAM" id="SSF52172">
    <property type="entry name" value="CheY-like"/>
    <property type="match status" value="1"/>
</dbReference>
<dbReference type="Gene3D" id="1.10.287.130">
    <property type="match status" value="1"/>
</dbReference>
<evidence type="ECO:0000313" key="16">
    <source>
        <dbReference type="Proteomes" id="UP000032233"/>
    </source>
</evidence>
<evidence type="ECO:0000256" key="7">
    <source>
        <dbReference type="ARBA" id="ARBA00022840"/>
    </source>
</evidence>
<evidence type="ECO:0000313" key="15">
    <source>
        <dbReference type="EMBL" id="KIX14784.1"/>
    </source>
</evidence>
<dbReference type="InterPro" id="IPR011006">
    <property type="entry name" value="CheY-like_superfamily"/>
</dbReference>
<dbReference type="InterPro" id="IPR000700">
    <property type="entry name" value="PAS-assoc_C"/>
</dbReference>
<evidence type="ECO:0000259" key="13">
    <source>
        <dbReference type="PROSITE" id="PS50112"/>
    </source>
</evidence>
<comment type="caution">
    <text evidence="15">The sequence shown here is derived from an EMBL/GenBank/DDBJ whole genome shotgun (WGS) entry which is preliminary data.</text>
</comment>
<feature type="modified residue" description="4-aspartylphosphate" evidence="9">
    <location>
        <position position="1002"/>
    </location>
</feature>
<name>A0A0D2J9G1_9BACT</name>
<dbReference type="SMART" id="SM00086">
    <property type="entry name" value="PAC"/>
    <property type="match status" value="1"/>
</dbReference>
<dbReference type="EC" id="2.7.13.3" evidence="2"/>
<dbReference type="GO" id="GO:0005524">
    <property type="term" value="F:ATP binding"/>
    <property type="evidence" value="ECO:0007669"/>
    <property type="project" value="UniProtKB-KW"/>
</dbReference>
<keyword evidence="6" id="KW-0418">Kinase</keyword>
<gene>
    <name evidence="15" type="ORF">X474_06475</name>
</gene>
<evidence type="ECO:0000256" key="8">
    <source>
        <dbReference type="ARBA" id="ARBA00023012"/>
    </source>
</evidence>
<keyword evidence="7" id="KW-0067">ATP-binding</keyword>
<dbReference type="InterPro" id="IPR000014">
    <property type="entry name" value="PAS"/>
</dbReference>
<evidence type="ECO:0000256" key="9">
    <source>
        <dbReference type="PROSITE-ProRule" id="PRU00169"/>
    </source>
</evidence>
<dbReference type="SUPFAM" id="SSF53850">
    <property type="entry name" value="Periplasmic binding protein-like II"/>
    <property type="match status" value="1"/>
</dbReference>
<evidence type="ECO:0000256" key="3">
    <source>
        <dbReference type="ARBA" id="ARBA00022553"/>
    </source>
</evidence>
<dbReference type="SMART" id="SM00091">
    <property type="entry name" value="PAS"/>
    <property type="match status" value="1"/>
</dbReference>
<dbReference type="InterPro" id="IPR004358">
    <property type="entry name" value="Sig_transdc_His_kin-like_C"/>
</dbReference>
<keyword evidence="10" id="KW-0472">Membrane</keyword>
<dbReference type="GO" id="GO:0000155">
    <property type="term" value="F:phosphorelay sensor kinase activity"/>
    <property type="evidence" value="ECO:0007669"/>
    <property type="project" value="InterPro"/>
</dbReference>
<dbReference type="PRINTS" id="PR00344">
    <property type="entry name" value="BCTRLSENSOR"/>
</dbReference>
<dbReference type="Pfam" id="PF09084">
    <property type="entry name" value="NMT1"/>
    <property type="match status" value="1"/>
</dbReference>
<dbReference type="Gene3D" id="3.30.450.20">
    <property type="entry name" value="PAS domain"/>
    <property type="match status" value="1"/>
</dbReference>
<keyword evidence="16" id="KW-1185">Reference proteome</keyword>
<keyword evidence="5" id="KW-0547">Nucleotide-binding</keyword>
<dbReference type="Proteomes" id="UP000032233">
    <property type="component" value="Unassembled WGS sequence"/>
</dbReference>
<evidence type="ECO:0000259" key="11">
    <source>
        <dbReference type="PROSITE" id="PS50109"/>
    </source>
</evidence>
<dbReference type="SUPFAM" id="SSF55874">
    <property type="entry name" value="ATPase domain of HSP90 chaperone/DNA topoisomerase II/histidine kinase"/>
    <property type="match status" value="1"/>
</dbReference>
<dbReference type="InterPro" id="IPR015168">
    <property type="entry name" value="SsuA/THI5"/>
</dbReference>
<dbReference type="EMBL" id="AZAC01000008">
    <property type="protein sequence ID" value="KIX14784.1"/>
    <property type="molecule type" value="Genomic_DNA"/>
</dbReference>
<dbReference type="Gene3D" id="3.40.50.2300">
    <property type="match status" value="1"/>
</dbReference>
<dbReference type="SMART" id="SM00388">
    <property type="entry name" value="HisKA"/>
    <property type="match status" value="1"/>
</dbReference>
<evidence type="ECO:0000259" key="14">
    <source>
        <dbReference type="PROSITE" id="PS50113"/>
    </source>
</evidence>
<dbReference type="SUPFAM" id="SSF55781">
    <property type="entry name" value="GAF domain-like"/>
    <property type="match status" value="1"/>
</dbReference>
<dbReference type="CDD" id="cd00130">
    <property type="entry name" value="PAS"/>
    <property type="match status" value="1"/>
</dbReference>
<feature type="domain" description="PAC" evidence="14">
    <location>
        <begin position="639"/>
        <end position="694"/>
    </location>
</feature>
<dbReference type="SMART" id="SM00448">
    <property type="entry name" value="REC"/>
    <property type="match status" value="1"/>
</dbReference>
<dbReference type="PROSITE" id="PS50112">
    <property type="entry name" value="PAS"/>
    <property type="match status" value="1"/>
</dbReference>
<dbReference type="SMART" id="SM00387">
    <property type="entry name" value="HATPase_c"/>
    <property type="match status" value="1"/>
</dbReference>
<evidence type="ECO:0000256" key="5">
    <source>
        <dbReference type="ARBA" id="ARBA00022741"/>
    </source>
</evidence>
<dbReference type="SUPFAM" id="SSF47384">
    <property type="entry name" value="Homodimeric domain of signal transducing histidine kinase"/>
    <property type="match status" value="1"/>
</dbReference>
<evidence type="ECO:0000256" key="4">
    <source>
        <dbReference type="ARBA" id="ARBA00022679"/>
    </source>
</evidence>
<keyword evidence="10" id="KW-0812">Transmembrane</keyword>
<dbReference type="STRING" id="1429043.X474_06475"/>
<dbReference type="InterPro" id="IPR001610">
    <property type="entry name" value="PAC"/>
</dbReference>
<dbReference type="PROSITE" id="PS50110">
    <property type="entry name" value="RESPONSE_REGULATORY"/>
    <property type="match status" value="1"/>
</dbReference>
<dbReference type="Pfam" id="PF02518">
    <property type="entry name" value="HATPase_c"/>
    <property type="match status" value="1"/>
</dbReference>
<feature type="domain" description="Histidine kinase" evidence="11">
    <location>
        <begin position="707"/>
        <end position="929"/>
    </location>
</feature>
<dbReference type="InterPro" id="IPR029016">
    <property type="entry name" value="GAF-like_dom_sf"/>
</dbReference>
<evidence type="ECO:0000256" key="6">
    <source>
        <dbReference type="ARBA" id="ARBA00022777"/>
    </source>
</evidence>
<dbReference type="InParanoid" id="A0A0D2J9G1"/>
<sequence length="1075" mass="121904">MEPPHHLNKKYSLPYLNTRHLVRLGMGMLCIFFLCMTLNHTAQAKPPKKKLKKVTLHLKWRHQFQFAGYYAAKAQGYYRDAGIEVEILEGGLNREAVKSVLSGQSQFGVASSELIMQKAQGNPVVVLAAIFQHSPLVLVSRKENNFLTPQDLLGKRIKMTRSFRDVELHAIFMNEGISLDQIEILDGTTQKSHYFDQSIAAVSAYQTNELYWLESRGIEYNVINPISYGINFYGDCLFTTKSLIKDDPQLVQNFLDASLKGWRYALQRPGELIEYILKKYPGRKTRDHLSYEAKAMQELILPELVELGHMNPGRWRYIADTFAKFKLVPKDMDLSDFIYNKSMAFDDTWLRWLALITFVGFCLIALVSIFLYKFNQRLHKEIAQKTEAEKARLKQVNYLSALEKIDDKLRDTMDLEESQRQILKTLFEMFKADRVWLLHPCDPRYGFWRLQEEYCNPAYPISPEHKNDTPLSSEVRSVFKNALSSEGPLLYGRHPYGKLPKMLTGIQTKSEMNIAIQPKLGLPWLLGMDQCSYDRIWSSEEQKLFKAISLRISTALSNLLFFRHLQLAEERFRSLSDNVPDLIYILDPRGVFTYVNPAWRNVLGFVPIEILGRKFEAFIDEESRETCREIFDLVLNQRQTVAEKILSLTTKDGQTRRFLVSSAPNFDSHKKITGMVGICTDMTEQDRLENQLRHSQKMEAVGTLAGGIAHDFNNLIQGVSGFAQLSVRDPNITPAIKENLLEIESITQRASELVKRLLTYSRKHRPDLEMVNLNQVIKSAVRILERTIPKMVRIKLDLSENLPQTQGDATQLEQVIINLGSNANDAMPEGGCLTIKTRAVRSTDQEEETSQTKGSDLLRITVQDNGCGMDKTTREQIFNPFFTTKSVGKGTGLGLSVVYGIIQNHNGNISCQSIPGKGTTFNIDLPAVELGKATTITRQEAKLQTSTGNEKIMVVDDEKNITNVASQILSQSGYEVITASSGEEALVCHEKEKGAIDLVVLDLGMPGMGGKKCLEKLIQKDPELKVIIASGYAAVDHAQDTRQKGAVGYIKKPYRFTHLLTLIREVLDKRPQNHG</sequence>
<evidence type="ECO:0000256" key="2">
    <source>
        <dbReference type="ARBA" id="ARBA00012438"/>
    </source>
</evidence>
<dbReference type="Pfam" id="PF08448">
    <property type="entry name" value="PAS_4"/>
    <property type="match status" value="1"/>
</dbReference>
<feature type="domain" description="PAS" evidence="13">
    <location>
        <begin position="568"/>
        <end position="638"/>
    </location>
</feature>
<dbReference type="NCBIfam" id="TIGR00229">
    <property type="entry name" value="sensory_box"/>
    <property type="match status" value="1"/>
</dbReference>
<evidence type="ECO:0000256" key="10">
    <source>
        <dbReference type="SAM" id="Phobius"/>
    </source>
</evidence>
<evidence type="ECO:0000256" key="1">
    <source>
        <dbReference type="ARBA" id="ARBA00000085"/>
    </source>
</evidence>
<dbReference type="Gene3D" id="3.40.190.10">
    <property type="entry name" value="Periplasmic binding protein-like II"/>
    <property type="match status" value="2"/>
</dbReference>
<dbReference type="InterPro" id="IPR005467">
    <property type="entry name" value="His_kinase_dom"/>
</dbReference>
<comment type="catalytic activity">
    <reaction evidence="1">
        <text>ATP + protein L-histidine = ADP + protein N-phospho-L-histidine.</text>
        <dbReference type="EC" id="2.7.13.3"/>
    </reaction>
</comment>
<organism evidence="15 16">
    <name type="scientific">Dethiosulfatarculus sandiegensis</name>
    <dbReference type="NCBI Taxonomy" id="1429043"/>
    <lineage>
        <taxon>Bacteria</taxon>
        <taxon>Pseudomonadati</taxon>
        <taxon>Thermodesulfobacteriota</taxon>
        <taxon>Desulfarculia</taxon>
        <taxon>Desulfarculales</taxon>
        <taxon>Desulfarculaceae</taxon>
        <taxon>Dethiosulfatarculus</taxon>
    </lineage>
</organism>
<reference evidence="15 16" key="1">
    <citation type="submission" date="2013-11" db="EMBL/GenBank/DDBJ databases">
        <title>Metagenomic analysis of a methanogenic consortium involved in long chain n-alkane degradation.</title>
        <authorList>
            <person name="Davidova I.A."/>
            <person name="Callaghan A.V."/>
            <person name="Wawrik B."/>
            <person name="Pruitt S."/>
            <person name="Marks C."/>
            <person name="Duncan K.E."/>
            <person name="Suflita J.M."/>
        </authorList>
    </citation>
    <scope>NUCLEOTIDE SEQUENCE [LARGE SCALE GENOMIC DNA]</scope>
    <source>
        <strain evidence="15 16">SPR</strain>
    </source>
</reference>